<gene>
    <name evidence="1" type="ORF">J2I47_23105</name>
</gene>
<evidence type="ECO:0000313" key="2">
    <source>
        <dbReference type="Proteomes" id="UP000664034"/>
    </source>
</evidence>
<dbReference type="InterPro" id="IPR018644">
    <property type="entry name" value="DUF2071"/>
</dbReference>
<name>A0A939K3N9_9BACT</name>
<sequence>MAFSLKNHPFAVTAFFSRSTVLTYAFPANQLADRIPPCLQLDTFRDAQGRDWAFVAVAMVQTNHLRPAGFPAWLGNDFFLVGYRIFVTYTTSMGKRLRGLYILKSETDKLTMSLLGNIFTHYNYTHIDLSVSDNGSSHHIVSRRSGLDISVEQPIGEVPLPAGSTFTDWKTARRYAGPLPFTFTYYPTTQEVLIIEGRRENWTPHPVVVQQHKTSFWAESGLETPLLASAFTVQNIPYSWKKGRLDPWKP</sequence>
<evidence type="ECO:0000313" key="1">
    <source>
        <dbReference type="EMBL" id="MBO0939457.1"/>
    </source>
</evidence>
<accession>A0A939K3N9</accession>
<dbReference type="EMBL" id="JAFMYV010000014">
    <property type="protein sequence ID" value="MBO0939457.1"/>
    <property type="molecule type" value="Genomic_DNA"/>
</dbReference>
<protein>
    <submittedName>
        <fullName evidence="1">DUF2071 domain-containing protein</fullName>
    </submittedName>
</protein>
<dbReference type="AlphaFoldDB" id="A0A939K3N9"/>
<comment type="caution">
    <text evidence="1">The sequence shown here is derived from an EMBL/GenBank/DDBJ whole genome shotgun (WGS) entry which is preliminary data.</text>
</comment>
<keyword evidence="2" id="KW-1185">Reference proteome</keyword>
<organism evidence="1 2">
    <name type="scientific">Fibrella rubiginis</name>
    <dbReference type="NCBI Taxonomy" id="2817060"/>
    <lineage>
        <taxon>Bacteria</taxon>
        <taxon>Pseudomonadati</taxon>
        <taxon>Bacteroidota</taxon>
        <taxon>Cytophagia</taxon>
        <taxon>Cytophagales</taxon>
        <taxon>Spirosomataceae</taxon>
        <taxon>Fibrella</taxon>
    </lineage>
</organism>
<proteinExistence type="predicted"/>
<dbReference type="Pfam" id="PF09844">
    <property type="entry name" value="DUF2071"/>
    <property type="match status" value="1"/>
</dbReference>
<dbReference type="Proteomes" id="UP000664034">
    <property type="component" value="Unassembled WGS sequence"/>
</dbReference>
<dbReference type="RefSeq" id="WP_207366983.1">
    <property type="nucleotide sequence ID" value="NZ_JAFMYV010000014.1"/>
</dbReference>
<reference evidence="1" key="1">
    <citation type="submission" date="2021-03" db="EMBL/GenBank/DDBJ databases">
        <title>Fibrella sp. HMF5335 genome sequencing and assembly.</title>
        <authorList>
            <person name="Kang H."/>
            <person name="Kim H."/>
            <person name="Bae S."/>
            <person name="Joh K."/>
        </authorList>
    </citation>
    <scope>NUCLEOTIDE SEQUENCE</scope>
    <source>
        <strain evidence="1">HMF5335</strain>
    </source>
</reference>